<accession>A0A345ZQL0</accession>
<reference evidence="2 3" key="1">
    <citation type="submission" date="2018-07" db="EMBL/GenBank/DDBJ databases">
        <authorList>
            <person name="Quirk P.G."/>
            <person name="Krulwich T.A."/>
        </authorList>
    </citation>
    <scope>NUCLEOTIDE SEQUENCE [LARGE SCALE GENOMIC DNA]</scope>
    <source>
        <strain evidence="2 3">CC-BB4</strain>
    </source>
</reference>
<dbReference type="KEGG" id="ptaw:DW352_00940"/>
<evidence type="ECO:0000313" key="3">
    <source>
        <dbReference type="Proteomes" id="UP000254889"/>
    </source>
</evidence>
<organism evidence="2 3">
    <name type="scientific">Pseudolabrys taiwanensis</name>
    <dbReference type="NCBI Taxonomy" id="331696"/>
    <lineage>
        <taxon>Bacteria</taxon>
        <taxon>Pseudomonadati</taxon>
        <taxon>Pseudomonadota</taxon>
        <taxon>Alphaproteobacteria</taxon>
        <taxon>Hyphomicrobiales</taxon>
        <taxon>Xanthobacteraceae</taxon>
        <taxon>Pseudolabrys</taxon>
    </lineage>
</organism>
<dbReference type="InterPro" id="IPR047142">
    <property type="entry name" value="OryJ/VirC-like"/>
</dbReference>
<dbReference type="OrthoDB" id="713485at2"/>
<protein>
    <submittedName>
        <fullName evidence="2">Cupin domain-containing protein</fullName>
    </submittedName>
</protein>
<evidence type="ECO:0000259" key="1">
    <source>
        <dbReference type="Pfam" id="PF07883"/>
    </source>
</evidence>
<dbReference type="Gene3D" id="2.60.120.10">
    <property type="entry name" value="Jelly Rolls"/>
    <property type="match status" value="1"/>
</dbReference>
<dbReference type="Pfam" id="PF07883">
    <property type="entry name" value="Cupin_2"/>
    <property type="match status" value="1"/>
</dbReference>
<proteinExistence type="predicted"/>
<evidence type="ECO:0000313" key="2">
    <source>
        <dbReference type="EMBL" id="AXK79207.1"/>
    </source>
</evidence>
<dbReference type="InterPro" id="IPR014710">
    <property type="entry name" value="RmlC-like_jellyroll"/>
</dbReference>
<dbReference type="CDD" id="cd02231">
    <property type="entry name" value="cupin_BLL6423-like"/>
    <property type="match status" value="1"/>
</dbReference>
<dbReference type="InterPro" id="IPR011051">
    <property type="entry name" value="RmlC_Cupin_sf"/>
</dbReference>
<dbReference type="SUPFAM" id="SSF51182">
    <property type="entry name" value="RmlC-like cupins"/>
    <property type="match status" value="1"/>
</dbReference>
<dbReference type="PANTHER" id="PTHR36156:SF2">
    <property type="entry name" value="CUPIN TYPE-2 DOMAIN-CONTAINING PROTEIN"/>
    <property type="match status" value="1"/>
</dbReference>
<dbReference type="EMBL" id="CP031417">
    <property type="protein sequence ID" value="AXK79207.1"/>
    <property type="molecule type" value="Genomic_DNA"/>
</dbReference>
<keyword evidence="3" id="KW-1185">Reference proteome</keyword>
<dbReference type="AlphaFoldDB" id="A0A345ZQL0"/>
<feature type="domain" description="Cupin type-2" evidence="1">
    <location>
        <begin position="114"/>
        <end position="177"/>
    </location>
</feature>
<dbReference type="Proteomes" id="UP000254889">
    <property type="component" value="Chromosome"/>
</dbReference>
<sequence length="198" mass="21152">MCRRSACSPARPWWRAPACSCSGTKAPGRRSQLKQRSETMDVTKLRRVVTGHDAQGKAKVLIDETVTNAAETRRGAIATVIWSSEGFPVDNDGSDDPSDKKIGTTIPGGTVFRVVSFGPGVAPRNHRTDSIDYAVVMAGEIDMVLDDETVRLKAGDVMVQRGTVHNWINNGSEPCVIAFTLVSAKPVSAGGKTLNAQG</sequence>
<gene>
    <name evidence="2" type="ORF">DW352_00940</name>
</gene>
<dbReference type="PANTHER" id="PTHR36156">
    <property type="entry name" value="SLR2101 PROTEIN"/>
    <property type="match status" value="1"/>
</dbReference>
<dbReference type="InterPro" id="IPR013096">
    <property type="entry name" value="Cupin_2"/>
</dbReference>
<name>A0A345ZQL0_9HYPH</name>